<keyword evidence="16" id="KW-0175">Coiled coil</keyword>
<dbReference type="Pfam" id="PF02743">
    <property type="entry name" value="dCache_1"/>
    <property type="match status" value="1"/>
</dbReference>
<dbReference type="Pfam" id="PF02518">
    <property type="entry name" value="HATPase_c"/>
    <property type="match status" value="1"/>
</dbReference>
<evidence type="ECO:0000256" key="13">
    <source>
        <dbReference type="ARBA" id="ARBA00023012"/>
    </source>
</evidence>
<dbReference type="InterPro" id="IPR003594">
    <property type="entry name" value="HATPase_dom"/>
</dbReference>
<keyword evidence="10 19" id="KW-0418">Kinase</keyword>
<dbReference type="Gene3D" id="1.10.287.130">
    <property type="match status" value="1"/>
</dbReference>
<dbReference type="SUPFAM" id="SSF55874">
    <property type="entry name" value="ATPase domain of HSP90 chaperone/DNA topoisomerase II/histidine kinase"/>
    <property type="match status" value="1"/>
</dbReference>
<keyword evidence="13" id="KW-0902">Two-component regulatory system</keyword>
<evidence type="ECO:0000256" key="9">
    <source>
        <dbReference type="ARBA" id="ARBA00022741"/>
    </source>
</evidence>
<evidence type="ECO:0000256" key="7">
    <source>
        <dbReference type="ARBA" id="ARBA00022679"/>
    </source>
</evidence>
<keyword evidence="14 17" id="KW-0472">Membrane</keyword>
<evidence type="ECO:0000256" key="5">
    <source>
        <dbReference type="ARBA" id="ARBA00022519"/>
    </source>
</evidence>
<keyword evidence="9" id="KW-0547">Nucleotide-binding</keyword>
<dbReference type="PRINTS" id="PR00344">
    <property type="entry name" value="BCTRLSENSOR"/>
</dbReference>
<dbReference type="FunFam" id="3.30.450.20:FF:000127">
    <property type="entry name" value="C4-dicarboxylate transport sensor protein"/>
    <property type="match status" value="1"/>
</dbReference>
<dbReference type="InterPro" id="IPR017055">
    <property type="entry name" value="Sig_transdc_His_kinase_DctB"/>
</dbReference>
<keyword evidence="4" id="KW-1003">Cell membrane</keyword>
<dbReference type="InterPro" id="IPR005467">
    <property type="entry name" value="His_kinase_dom"/>
</dbReference>
<dbReference type="HOGENOM" id="CLU_000445_94_2_6"/>
<dbReference type="PANTHER" id="PTHR43065:SF46">
    <property type="entry name" value="C4-DICARBOXYLATE TRANSPORT SENSOR PROTEIN DCTB"/>
    <property type="match status" value="1"/>
</dbReference>
<reference evidence="19 20" key="1">
    <citation type="submission" date="2013-05" db="EMBL/GenBank/DDBJ databases">
        <title>Complete genome sequence of the lipase-producing bacterium Photobacterium gaetbulicola Gung47.</title>
        <authorList>
            <person name="Kim Y.-O."/>
        </authorList>
    </citation>
    <scope>NUCLEOTIDE SEQUENCE [LARGE SCALE GENOMIC DNA]</scope>
    <source>
        <strain evidence="19 20">Gung47</strain>
    </source>
</reference>
<dbReference type="GO" id="GO:0000155">
    <property type="term" value="F:phosphorelay sensor kinase activity"/>
    <property type="evidence" value="ECO:0007669"/>
    <property type="project" value="InterPro"/>
</dbReference>
<dbReference type="Pfam" id="PF00512">
    <property type="entry name" value="HisKA"/>
    <property type="match status" value="1"/>
</dbReference>
<dbReference type="GO" id="GO:0005524">
    <property type="term" value="F:ATP binding"/>
    <property type="evidence" value="ECO:0007669"/>
    <property type="project" value="UniProtKB-KW"/>
</dbReference>
<keyword evidence="7" id="KW-0808">Transferase</keyword>
<evidence type="ECO:0000256" key="3">
    <source>
        <dbReference type="ARBA" id="ARBA00012438"/>
    </source>
</evidence>
<feature type="coiled-coil region" evidence="16">
    <location>
        <begin position="317"/>
        <end position="365"/>
    </location>
</feature>
<dbReference type="CDD" id="cd12914">
    <property type="entry name" value="PDC1_DGC_like"/>
    <property type="match status" value="1"/>
</dbReference>
<dbReference type="InterPro" id="IPR004358">
    <property type="entry name" value="Sig_transdc_His_kin-like_C"/>
</dbReference>
<keyword evidence="20" id="KW-1185">Reference proteome</keyword>
<keyword evidence="12 17" id="KW-1133">Transmembrane helix</keyword>
<evidence type="ECO:0000256" key="6">
    <source>
        <dbReference type="ARBA" id="ARBA00022553"/>
    </source>
</evidence>
<feature type="domain" description="Histidine kinase" evidence="18">
    <location>
        <begin position="374"/>
        <end position="587"/>
    </location>
</feature>
<dbReference type="SMART" id="SM00387">
    <property type="entry name" value="HATPase_c"/>
    <property type="match status" value="1"/>
</dbReference>
<dbReference type="PROSITE" id="PS50109">
    <property type="entry name" value="HIS_KIN"/>
    <property type="match status" value="1"/>
</dbReference>
<dbReference type="SMART" id="SM00388">
    <property type="entry name" value="HisKA"/>
    <property type="match status" value="1"/>
</dbReference>
<feature type="transmembrane region" description="Helical" evidence="17">
    <location>
        <begin position="285"/>
        <end position="304"/>
    </location>
</feature>
<evidence type="ECO:0000256" key="11">
    <source>
        <dbReference type="ARBA" id="ARBA00022840"/>
    </source>
</evidence>
<evidence type="ECO:0000256" key="1">
    <source>
        <dbReference type="ARBA" id="ARBA00000085"/>
    </source>
</evidence>
<dbReference type="CDD" id="cd00082">
    <property type="entry name" value="HisKA"/>
    <property type="match status" value="1"/>
</dbReference>
<dbReference type="CDD" id="cd00075">
    <property type="entry name" value="HATPase"/>
    <property type="match status" value="1"/>
</dbReference>
<dbReference type="EC" id="2.7.13.3" evidence="3"/>
<dbReference type="PANTHER" id="PTHR43065">
    <property type="entry name" value="SENSOR HISTIDINE KINASE"/>
    <property type="match status" value="1"/>
</dbReference>
<evidence type="ECO:0000313" key="20">
    <source>
        <dbReference type="Proteomes" id="UP000032303"/>
    </source>
</evidence>
<evidence type="ECO:0000313" key="19">
    <source>
        <dbReference type="EMBL" id="AJR06695.1"/>
    </source>
</evidence>
<dbReference type="KEGG" id="pgb:H744_1c1677"/>
<protein>
    <recommendedName>
        <fullName evidence="15">C4-dicarboxylate transport sensor protein DctB</fullName>
        <ecNumber evidence="3">2.7.13.3</ecNumber>
    </recommendedName>
</protein>
<evidence type="ECO:0000256" key="17">
    <source>
        <dbReference type="SAM" id="Phobius"/>
    </source>
</evidence>
<evidence type="ECO:0000256" key="16">
    <source>
        <dbReference type="SAM" id="Coils"/>
    </source>
</evidence>
<dbReference type="PATRIC" id="fig|658445.3.peg.1815"/>
<dbReference type="SUPFAM" id="SSF103190">
    <property type="entry name" value="Sensory domain-like"/>
    <property type="match status" value="1"/>
</dbReference>
<evidence type="ECO:0000256" key="8">
    <source>
        <dbReference type="ARBA" id="ARBA00022692"/>
    </source>
</evidence>
<gene>
    <name evidence="19" type="ORF">H744_1c1677</name>
</gene>
<dbReference type="STRING" id="658445.H744_1c1677"/>
<dbReference type="InterPro" id="IPR029151">
    <property type="entry name" value="Sensor-like_sf"/>
</dbReference>
<proteinExistence type="predicted"/>
<keyword evidence="11" id="KW-0067">ATP-binding</keyword>
<dbReference type="InterPro" id="IPR036890">
    <property type="entry name" value="HATPase_C_sf"/>
</dbReference>
<evidence type="ECO:0000259" key="18">
    <source>
        <dbReference type="PROSITE" id="PS50109"/>
    </source>
</evidence>
<comment type="subcellular location">
    <subcellularLocation>
        <location evidence="2">Cell inner membrane</location>
        <topology evidence="2">Multi-pass membrane protein</topology>
    </subcellularLocation>
</comment>
<evidence type="ECO:0000256" key="15">
    <source>
        <dbReference type="ARBA" id="ARBA00073143"/>
    </source>
</evidence>
<evidence type="ECO:0000256" key="4">
    <source>
        <dbReference type="ARBA" id="ARBA00022475"/>
    </source>
</evidence>
<dbReference type="AlphaFoldDB" id="A0A0C5WUH4"/>
<name>A0A0C5WUH4_9GAMM</name>
<evidence type="ECO:0000256" key="14">
    <source>
        <dbReference type="ARBA" id="ARBA00023136"/>
    </source>
</evidence>
<dbReference type="FunFam" id="1.10.287.130:FF:000049">
    <property type="entry name" value="C4-dicarboxylate transport sensor protein DctB"/>
    <property type="match status" value="1"/>
</dbReference>
<dbReference type="GO" id="GO:0005886">
    <property type="term" value="C:plasma membrane"/>
    <property type="evidence" value="ECO:0007669"/>
    <property type="project" value="UniProtKB-SubCell"/>
</dbReference>
<organism evidence="19 20">
    <name type="scientific">Photobacterium gaetbulicola Gung47</name>
    <dbReference type="NCBI Taxonomy" id="658445"/>
    <lineage>
        <taxon>Bacteria</taxon>
        <taxon>Pseudomonadati</taxon>
        <taxon>Pseudomonadota</taxon>
        <taxon>Gammaproteobacteria</taxon>
        <taxon>Vibrionales</taxon>
        <taxon>Vibrionaceae</taxon>
        <taxon>Photobacterium</taxon>
    </lineage>
</organism>
<dbReference type="InterPro" id="IPR033479">
    <property type="entry name" value="dCache_1"/>
</dbReference>
<dbReference type="SUPFAM" id="SSF47384">
    <property type="entry name" value="Homodimeric domain of signal transducing histidine kinase"/>
    <property type="match status" value="1"/>
</dbReference>
<sequence length="591" mass="66687">MLIGWLTFMQIQQHLSEKITSDVTQLGTKLDAQLERYSQLPEVLASDPRLLAPLEAESDTTYLIPAAEPFMSASQLLAQWNQTLGADTLYLIDMAGTTLASSNWQQPDSFVGQNFSYRPYFQQAARGQNGQYFALGARSDKRGYYFSAPIIHNQKPVGVLAIKVDLSMLADIWQYEDIDYAITDEHGIIFYSSEPAWLYHSLSMLDETVRAQVKQSRQYGRAEIAALTGAASLPVFNQSTVQPLRSPSVGAAMTYITAQHDMEKAGWYIYGFTPQTRAFEYMGQVLLLFILIYALLCIAIHSWWQTYRARVELANLNSRLEKRVSQRTRRLQETNQQLKITLSQYEHSQAELKQTQDELLQAAKLAMLGELSASINHEINQPLAAIRTYAENSRKLLEKQRYNTVGRNLDEIIELNQLIADIIARFKVFARKRDFHQNSPRTNPADSIRSALSLMRNALIKQGVILRLEAIPEDLLINIDAVQFEQVLVNLLQNSLHALQGRPEAQVGIRLESDAKHVVCRVWDNGPGLNQEQKQQVFTPFYTTKDDGLGLGMTISKRIIDAYHGTLSVSDHPGDGAEFSLSLPLDSENTP</sequence>
<accession>A0A0C5WUH4</accession>
<dbReference type="InterPro" id="IPR036097">
    <property type="entry name" value="HisK_dim/P_sf"/>
</dbReference>
<dbReference type="InterPro" id="IPR003661">
    <property type="entry name" value="HisK_dim/P_dom"/>
</dbReference>
<dbReference type="Gene3D" id="3.30.565.10">
    <property type="entry name" value="Histidine kinase-like ATPase, C-terminal domain"/>
    <property type="match status" value="1"/>
</dbReference>
<dbReference type="EMBL" id="CP005973">
    <property type="protein sequence ID" value="AJR06695.1"/>
    <property type="molecule type" value="Genomic_DNA"/>
</dbReference>
<dbReference type="Proteomes" id="UP000032303">
    <property type="component" value="Chromosome 1"/>
</dbReference>
<keyword evidence="5" id="KW-0997">Cell inner membrane</keyword>
<dbReference type="Gene3D" id="3.30.450.20">
    <property type="entry name" value="PAS domain"/>
    <property type="match status" value="2"/>
</dbReference>
<keyword evidence="6" id="KW-0597">Phosphoprotein</keyword>
<comment type="catalytic activity">
    <reaction evidence="1">
        <text>ATP + protein L-histidine = ADP + protein N-phospho-L-histidine.</text>
        <dbReference type="EC" id="2.7.13.3"/>
    </reaction>
</comment>
<evidence type="ECO:0000256" key="12">
    <source>
        <dbReference type="ARBA" id="ARBA00022989"/>
    </source>
</evidence>
<keyword evidence="8 17" id="KW-0812">Transmembrane</keyword>
<evidence type="ECO:0000256" key="2">
    <source>
        <dbReference type="ARBA" id="ARBA00004429"/>
    </source>
</evidence>
<evidence type="ECO:0000256" key="10">
    <source>
        <dbReference type="ARBA" id="ARBA00022777"/>
    </source>
</evidence>
<dbReference type="PIRSF" id="PIRSF036431">
    <property type="entry name" value="STHK_DctB"/>
    <property type="match status" value="1"/>
</dbReference>